<dbReference type="InterPro" id="IPR003593">
    <property type="entry name" value="AAA+_ATPase"/>
</dbReference>
<evidence type="ECO:0000313" key="5">
    <source>
        <dbReference type="EMBL" id="MDL0087819.1"/>
    </source>
</evidence>
<reference evidence="5" key="2">
    <citation type="journal article" date="2023" name="Microorganisms">
        <title>Isolation and Genomic Characteristics of Cat-Borne Campylobacter felis sp. nov. and Sheep-Borne Campylobacter ovis sp. nov.</title>
        <authorList>
            <person name="Wang H."/>
            <person name="Li Y."/>
            <person name="Gu Y."/>
            <person name="Zhou G."/>
            <person name="Chen X."/>
            <person name="Zhang X."/>
            <person name="Shao Z."/>
            <person name="Zhang J."/>
            <person name="Zhang M."/>
        </authorList>
    </citation>
    <scope>NUCLEOTIDE SEQUENCE</scope>
    <source>
        <strain evidence="5">PS10</strain>
    </source>
</reference>
<dbReference type="GO" id="GO:0005524">
    <property type="term" value="F:ATP binding"/>
    <property type="evidence" value="ECO:0007669"/>
    <property type="project" value="UniProtKB-KW"/>
</dbReference>
<dbReference type="InterPro" id="IPR050093">
    <property type="entry name" value="ABC_SmlMolc_Importer"/>
</dbReference>
<feature type="domain" description="ABC transporter" evidence="4">
    <location>
        <begin position="1"/>
        <end position="229"/>
    </location>
</feature>
<sequence length="283" mass="31592">MIEVCVKKELNGSAGRFLLDVDFRINRGDFVCIYGKSGSGKTTILRLLAGFERASSGFIKVGDKFFCNEKFSLAPQRRNIGFLFQDYALFDNMNVLKNLLFAKNDSRLADKFLDIMDLNALKNAKISELSGGQKQRVALARALMRSPEILLLDEPLSAVDLSMRERLQDYLLKIHTELKITTIIVSHDISEIYKLASLVFVLNEGKISDIATPKELFLKQRGSQKLAFNAKILELTQDDGVFIALVLVSNQLCKVVLSSIEARNFKVGDEVILSTKAFGVSIS</sequence>
<keyword evidence="1" id="KW-0813">Transport</keyword>
<protein>
    <submittedName>
        <fullName evidence="5">ATP-binding cassette domain-containing protein</fullName>
    </submittedName>
</protein>
<organism evidence="5 7">
    <name type="scientific">Campylobacter gastrosuis</name>
    <dbReference type="NCBI Taxonomy" id="2974576"/>
    <lineage>
        <taxon>Bacteria</taxon>
        <taxon>Pseudomonadati</taxon>
        <taxon>Campylobacterota</taxon>
        <taxon>Epsilonproteobacteria</taxon>
        <taxon>Campylobacterales</taxon>
        <taxon>Campylobacteraceae</taxon>
        <taxon>Campylobacter</taxon>
    </lineage>
</organism>
<evidence type="ECO:0000313" key="6">
    <source>
        <dbReference type="EMBL" id="MDL0088030.1"/>
    </source>
</evidence>
<keyword evidence="3 5" id="KW-0067">ATP-binding</keyword>
<evidence type="ECO:0000259" key="4">
    <source>
        <dbReference type="PROSITE" id="PS50893"/>
    </source>
</evidence>
<evidence type="ECO:0000313" key="7">
    <source>
        <dbReference type="Proteomes" id="UP001173801"/>
    </source>
</evidence>
<dbReference type="PANTHER" id="PTHR42781">
    <property type="entry name" value="SPERMIDINE/PUTRESCINE IMPORT ATP-BINDING PROTEIN POTA"/>
    <property type="match status" value="1"/>
</dbReference>
<dbReference type="InterPro" id="IPR017871">
    <property type="entry name" value="ABC_transporter-like_CS"/>
</dbReference>
<dbReference type="Gene3D" id="3.40.50.300">
    <property type="entry name" value="P-loop containing nucleotide triphosphate hydrolases"/>
    <property type="match status" value="1"/>
</dbReference>
<reference evidence="5" key="1">
    <citation type="submission" date="2022-08" db="EMBL/GenBank/DDBJ databases">
        <authorList>
            <person name="Wang H."/>
        </authorList>
    </citation>
    <scope>NUCLEOTIDE SEQUENCE</scope>
    <source>
        <strain evidence="5">PS10</strain>
    </source>
</reference>
<evidence type="ECO:0000256" key="1">
    <source>
        <dbReference type="ARBA" id="ARBA00022448"/>
    </source>
</evidence>
<dbReference type="InterPro" id="IPR003439">
    <property type="entry name" value="ABC_transporter-like_ATP-bd"/>
</dbReference>
<evidence type="ECO:0000256" key="3">
    <source>
        <dbReference type="ARBA" id="ARBA00022840"/>
    </source>
</evidence>
<dbReference type="PANTHER" id="PTHR42781:SF4">
    <property type="entry name" value="SPERMIDINE_PUTRESCINE IMPORT ATP-BINDING PROTEIN POTA"/>
    <property type="match status" value="1"/>
</dbReference>
<dbReference type="PROSITE" id="PS00211">
    <property type="entry name" value="ABC_TRANSPORTER_1"/>
    <property type="match status" value="1"/>
</dbReference>
<evidence type="ECO:0000256" key="2">
    <source>
        <dbReference type="ARBA" id="ARBA00022741"/>
    </source>
</evidence>
<dbReference type="InterPro" id="IPR027417">
    <property type="entry name" value="P-loop_NTPase"/>
</dbReference>
<accession>A0ABT7HLE9</accession>
<dbReference type="PROSITE" id="PS50893">
    <property type="entry name" value="ABC_TRANSPORTER_2"/>
    <property type="match status" value="1"/>
</dbReference>
<dbReference type="RefSeq" id="WP_284936553.1">
    <property type="nucleotide sequence ID" value="NZ_JANURM010000001.1"/>
</dbReference>
<dbReference type="SUPFAM" id="SSF52540">
    <property type="entry name" value="P-loop containing nucleoside triphosphate hydrolases"/>
    <property type="match status" value="1"/>
</dbReference>
<proteinExistence type="predicted"/>
<dbReference type="Pfam" id="PF00005">
    <property type="entry name" value="ABC_tran"/>
    <property type="match status" value="1"/>
</dbReference>
<dbReference type="SMART" id="SM00382">
    <property type="entry name" value="AAA"/>
    <property type="match status" value="1"/>
</dbReference>
<dbReference type="Proteomes" id="UP001173801">
    <property type="component" value="Unassembled WGS sequence"/>
</dbReference>
<keyword evidence="7" id="KW-1185">Reference proteome</keyword>
<name>A0ABT7HLE9_9BACT</name>
<keyword evidence="2" id="KW-0547">Nucleotide-binding</keyword>
<dbReference type="EMBL" id="JANURM010000001">
    <property type="protein sequence ID" value="MDL0088030.1"/>
    <property type="molecule type" value="Genomic_DNA"/>
</dbReference>
<dbReference type="EMBL" id="JANURM010000001">
    <property type="protein sequence ID" value="MDL0087819.1"/>
    <property type="molecule type" value="Genomic_DNA"/>
</dbReference>
<comment type="caution">
    <text evidence="5">The sequence shown here is derived from an EMBL/GenBank/DDBJ whole genome shotgun (WGS) entry which is preliminary data.</text>
</comment>
<gene>
    <name evidence="5" type="ORF">NYG85_00315</name>
    <name evidence="6" type="ORF">NYG85_01390</name>
</gene>